<dbReference type="PANTHER" id="PTHR11717">
    <property type="entry name" value="LOW MOLECULAR WEIGHT PROTEIN TYROSINE PHOSPHATASE"/>
    <property type="match status" value="1"/>
</dbReference>
<dbReference type="Proteomes" id="UP000292507">
    <property type="component" value="Unassembled WGS sequence"/>
</dbReference>
<evidence type="ECO:0000313" key="3">
    <source>
        <dbReference type="Proteomes" id="UP000292507"/>
    </source>
</evidence>
<comment type="caution">
    <text evidence="2">The sequence shown here is derived from an EMBL/GenBank/DDBJ whole genome shotgun (WGS) entry which is preliminary data.</text>
</comment>
<name>A0A4V2G2U0_9ACTN</name>
<protein>
    <submittedName>
        <fullName evidence="2">Protein-tyrosine phosphatase</fullName>
    </submittedName>
</protein>
<sequence length="194" mass="19860">MSGTGVGPLLVVCTGNICRSPAAELLLRAGLGDDAGIAVASAGLDARAGEPLAPPTARLLAARGLEPGGFVARQLEPALLRTAGVVLTMTRAQRSAVVAQAPATVRRAFTLHEFAGLARLSGALAGDGGPAGRLSALVAAAPRLRALRTGARDDDIEDPYRRSEETFVRVLTRIESDVATLLDVLTPGFVSDSA</sequence>
<dbReference type="Pfam" id="PF01451">
    <property type="entry name" value="LMWPc"/>
    <property type="match status" value="1"/>
</dbReference>
<proteinExistence type="predicted"/>
<evidence type="ECO:0000259" key="1">
    <source>
        <dbReference type="SMART" id="SM00226"/>
    </source>
</evidence>
<dbReference type="RefSeq" id="WP_104528720.1">
    <property type="nucleotide sequence ID" value="NZ_POQT01000017.1"/>
</dbReference>
<dbReference type="AlphaFoldDB" id="A0A4V2G2U0"/>
<dbReference type="OrthoDB" id="9784339at2"/>
<organism evidence="2 3">
    <name type="scientific">Blastococcus saxobsidens</name>
    <dbReference type="NCBI Taxonomy" id="138336"/>
    <lineage>
        <taxon>Bacteria</taxon>
        <taxon>Bacillati</taxon>
        <taxon>Actinomycetota</taxon>
        <taxon>Actinomycetes</taxon>
        <taxon>Geodermatophilales</taxon>
        <taxon>Geodermatophilaceae</taxon>
        <taxon>Blastococcus</taxon>
    </lineage>
</organism>
<feature type="domain" description="Phosphotyrosine protein phosphatase I" evidence="1">
    <location>
        <begin position="9"/>
        <end position="184"/>
    </location>
</feature>
<dbReference type="SMART" id="SM00226">
    <property type="entry name" value="LMWPc"/>
    <property type="match status" value="1"/>
</dbReference>
<keyword evidence="3" id="KW-1185">Reference proteome</keyword>
<dbReference type="Gene3D" id="3.40.50.2300">
    <property type="match status" value="1"/>
</dbReference>
<dbReference type="PANTHER" id="PTHR11717:SF31">
    <property type="entry name" value="LOW MOLECULAR WEIGHT PROTEIN-TYROSINE-PHOSPHATASE ETP-RELATED"/>
    <property type="match status" value="1"/>
</dbReference>
<dbReference type="InterPro" id="IPR050438">
    <property type="entry name" value="LMW_PTPase"/>
</dbReference>
<dbReference type="InterPro" id="IPR036196">
    <property type="entry name" value="Ptyr_pPase_sf"/>
</dbReference>
<dbReference type="SUPFAM" id="SSF52788">
    <property type="entry name" value="Phosphotyrosine protein phosphatases I"/>
    <property type="match status" value="1"/>
</dbReference>
<evidence type="ECO:0000313" key="2">
    <source>
        <dbReference type="EMBL" id="RZU34456.1"/>
    </source>
</evidence>
<gene>
    <name evidence="2" type="ORF">BKA19_4224</name>
</gene>
<dbReference type="GO" id="GO:0004725">
    <property type="term" value="F:protein tyrosine phosphatase activity"/>
    <property type="evidence" value="ECO:0007669"/>
    <property type="project" value="TreeGrafter"/>
</dbReference>
<reference evidence="2 3" key="1">
    <citation type="submission" date="2019-02" db="EMBL/GenBank/DDBJ databases">
        <title>Sequencing the genomes of 1000 actinobacteria strains.</title>
        <authorList>
            <person name="Klenk H.-P."/>
        </authorList>
    </citation>
    <scope>NUCLEOTIDE SEQUENCE [LARGE SCALE GENOMIC DNA]</scope>
    <source>
        <strain evidence="2 3">DSM 44509</strain>
    </source>
</reference>
<dbReference type="EMBL" id="SHKV01000001">
    <property type="protein sequence ID" value="RZU34456.1"/>
    <property type="molecule type" value="Genomic_DNA"/>
</dbReference>
<accession>A0A4V2G2U0</accession>
<dbReference type="InterPro" id="IPR023485">
    <property type="entry name" value="Ptyr_pPase"/>
</dbReference>